<feature type="domain" description="GST N-terminal" evidence="4">
    <location>
        <begin position="5"/>
        <end position="84"/>
    </location>
</feature>
<evidence type="ECO:0000256" key="3">
    <source>
        <dbReference type="RuleBase" id="RU369102"/>
    </source>
</evidence>
<dbReference type="InterPro" id="IPR004045">
    <property type="entry name" value="Glutathione_S-Trfase_N"/>
</dbReference>
<dbReference type="SUPFAM" id="SSF47616">
    <property type="entry name" value="GST C-terminal domain-like"/>
    <property type="match status" value="1"/>
</dbReference>
<reference evidence="6 8" key="2">
    <citation type="journal article" date="2019" name="Plant Biotechnol. J.">
        <title>The red bayberry genome and genetic basis of sex determination.</title>
        <authorList>
            <person name="Jia H.M."/>
            <person name="Jia H.J."/>
            <person name="Cai Q.L."/>
            <person name="Wang Y."/>
            <person name="Zhao H.B."/>
            <person name="Yang W.F."/>
            <person name="Wang G.Y."/>
            <person name="Li Y.H."/>
            <person name="Zhan D.L."/>
            <person name="Shen Y.T."/>
            <person name="Niu Q.F."/>
            <person name="Chang L."/>
            <person name="Qiu J."/>
            <person name="Zhao L."/>
            <person name="Xie H.B."/>
            <person name="Fu W.Y."/>
            <person name="Jin J."/>
            <person name="Li X.W."/>
            <person name="Jiao Y."/>
            <person name="Zhou C.C."/>
            <person name="Tu T."/>
            <person name="Chai C.Y."/>
            <person name="Gao J.L."/>
            <person name="Fan L.J."/>
            <person name="van de Weg E."/>
            <person name="Wang J.Y."/>
            <person name="Gao Z.S."/>
        </authorList>
    </citation>
    <scope>NUCLEOTIDE SEQUENCE [LARGE SCALE GENOMIC DNA]</scope>
    <source>
        <tissue evidence="6">Leaves</tissue>
    </source>
</reference>
<evidence type="ECO:0000313" key="6">
    <source>
        <dbReference type="EMBL" id="KAB1199318.1"/>
    </source>
</evidence>
<dbReference type="InterPro" id="IPR036249">
    <property type="entry name" value="Thioredoxin-like_sf"/>
</dbReference>
<dbReference type="CDD" id="cd03058">
    <property type="entry name" value="GST_N_Tau"/>
    <property type="match status" value="1"/>
</dbReference>
<dbReference type="Gene3D" id="1.20.1050.10">
    <property type="match status" value="1"/>
</dbReference>
<dbReference type="InterPro" id="IPR045073">
    <property type="entry name" value="Omega/Tau-like"/>
</dbReference>
<evidence type="ECO:0000256" key="1">
    <source>
        <dbReference type="ARBA" id="ARBA00022679"/>
    </source>
</evidence>
<name>A0A6A1UGN8_9ROSI</name>
<dbReference type="CDD" id="cd03185">
    <property type="entry name" value="GST_C_Tau"/>
    <property type="match status" value="1"/>
</dbReference>
<evidence type="ECO:0000259" key="5">
    <source>
        <dbReference type="PROSITE" id="PS50405"/>
    </source>
</evidence>
<dbReference type="GO" id="GO:0006749">
    <property type="term" value="P:glutathione metabolic process"/>
    <property type="evidence" value="ECO:0007669"/>
    <property type="project" value="InterPro"/>
</dbReference>
<dbReference type="EC" id="2.5.1.18" evidence="3"/>
<keyword evidence="8" id="KW-1185">Reference proteome</keyword>
<accession>A0A6A1UGN8</accession>
<reference evidence="6" key="3">
    <citation type="submission" date="2019-09" db="EMBL/GenBank/DDBJ databases">
        <authorList>
            <person name="Gao Z."/>
        </authorList>
    </citation>
    <scope>NUCLEOTIDE SEQUENCE</scope>
    <source>
        <tissue evidence="6">Leaves</tissue>
    </source>
</reference>
<feature type="domain" description="GST C-terminal" evidence="5">
    <location>
        <begin position="90"/>
        <end position="214"/>
    </location>
</feature>
<dbReference type="EMBL" id="RXIC02000481">
    <property type="protein sequence ID" value="KAB1199318.1"/>
    <property type="molecule type" value="Genomic_DNA"/>
</dbReference>
<protein>
    <recommendedName>
        <fullName evidence="3">Glutathione S-transferase</fullName>
        <ecNumber evidence="3">2.5.1.18</ecNumber>
    </recommendedName>
</protein>
<dbReference type="PROSITE" id="PS50405">
    <property type="entry name" value="GST_CTER"/>
    <property type="match status" value="1"/>
</dbReference>
<evidence type="ECO:0000313" key="7">
    <source>
        <dbReference type="EMBL" id="KAB1199358.1"/>
    </source>
</evidence>
<dbReference type="InterPro" id="IPR036282">
    <property type="entry name" value="Glutathione-S-Trfase_C_sf"/>
</dbReference>
<dbReference type="GO" id="GO:0004364">
    <property type="term" value="F:glutathione transferase activity"/>
    <property type="evidence" value="ECO:0007669"/>
    <property type="project" value="UniProtKB-UniRule"/>
</dbReference>
<proteinExistence type="inferred from homology"/>
<reference evidence="6" key="1">
    <citation type="submission" date="2018-07" db="EMBL/GenBank/DDBJ databases">
        <authorList>
            <person name="Gao Z.-S."/>
            <person name="Jia H.-M."/>
            <person name="Jia H.-J."/>
            <person name="Cai Q.-L."/>
            <person name="Wang Y."/>
            <person name="Zhao H.-B."/>
        </authorList>
    </citation>
    <scope>NUCLEOTIDE SEQUENCE</scope>
    <source>
        <tissue evidence="6">Leaves</tissue>
    </source>
</reference>
<comment type="function">
    <text evidence="3">Is involved in the conjugation of reduced glutathione to a wide number of exogenous and endogenous hydrophobic electrophiles.</text>
</comment>
<dbReference type="AlphaFoldDB" id="A0A6A1UGN8"/>
<dbReference type="SFLD" id="SFLDS00019">
    <property type="entry name" value="Glutathione_Transferase_(cytos"/>
    <property type="match status" value="1"/>
</dbReference>
<keyword evidence="3" id="KW-0963">Cytoplasm</keyword>
<sequence>MAEEDKVTLHGLWASPYVKRVELALKVKGIPYEYVEEDLRNKHPLLLKYNPVHGKVPVLVHNGKPICESFVILEYIDEAWANGPQLLPKDPYKRAQVRFWVSFLQQIFETWLLVIKSEGEKQEKAIKEAFEKLQVLEEGVKSFPEGISFINHGNVGLLDIVFISMFGRYKVQEEVLGVKFDLEKFPLIFSWLTALLELPVVEEGLAPHEKLVGFLKYVRQNALNSTAV</sequence>
<dbReference type="SFLD" id="SFLDG01152">
    <property type="entry name" value="Main.3:_Omega-_and_Tau-like"/>
    <property type="match status" value="1"/>
</dbReference>
<comment type="subcellular location">
    <subcellularLocation>
        <location evidence="3">Cytoplasm</location>
        <location evidence="3">Cytosol</location>
    </subcellularLocation>
</comment>
<gene>
    <name evidence="7" type="ORF">CJ030_MR0G025177</name>
    <name evidence="6" type="ORF">CJ030_MR0G025214</name>
</gene>
<dbReference type="InterPro" id="IPR045074">
    <property type="entry name" value="GST_C_Tau"/>
</dbReference>
<comment type="similarity">
    <text evidence="3">Belongs to the GST superfamily.</text>
</comment>
<dbReference type="InterPro" id="IPR040079">
    <property type="entry name" value="Glutathione_S-Trfase"/>
</dbReference>
<dbReference type="PANTHER" id="PTHR11260:SF711">
    <property type="entry name" value="GLUTATHIONE S-TRANSFERASE U9"/>
    <property type="match status" value="1"/>
</dbReference>
<dbReference type="PANTHER" id="PTHR11260">
    <property type="entry name" value="GLUTATHIONE S-TRANSFERASE, GST, SUPERFAMILY, GST DOMAIN CONTAINING"/>
    <property type="match status" value="1"/>
</dbReference>
<dbReference type="Proteomes" id="UP000516437">
    <property type="component" value="Unassembled WGS sequence"/>
</dbReference>
<comment type="caution">
    <text evidence="6">The sequence shown here is derived from an EMBL/GenBank/DDBJ whole genome shotgun (WGS) entry which is preliminary data.</text>
</comment>
<dbReference type="SUPFAM" id="SSF52833">
    <property type="entry name" value="Thioredoxin-like"/>
    <property type="match status" value="1"/>
</dbReference>
<dbReference type="FunFam" id="3.40.30.10:FF:000014">
    <property type="entry name" value="Tau class glutathione S-transferase"/>
    <property type="match status" value="1"/>
</dbReference>
<evidence type="ECO:0000313" key="8">
    <source>
        <dbReference type="Proteomes" id="UP000516437"/>
    </source>
</evidence>
<dbReference type="GO" id="GO:0005829">
    <property type="term" value="C:cytosol"/>
    <property type="evidence" value="ECO:0007669"/>
    <property type="project" value="UniProtKB-SubCell"/>
</dbReference>
<dbReference type="InterPro" id="IPR010987">
    <property type="entry name" value="Glutathione-S-Trfase_C-like"/>
</dbReference>
<dbReference type="SFLD" id="SFLDG00358">
    <property type="entry name" value="Main_(cytGST)"/>
    <property type="match status" value="1"/>
</dbReference>
<organism evidence="6 8">
    <name type="scientific">Morella rubra</name>
    <name type="common">Chinese bayberry</name>
    <dbReference type="NCBI Taxonomy" id="262757"/>
    <lineage>
        <taxon>Eukaryota</taxon>
        <taxon>Viridiplantae</taxon>
        <taxon>Streptophyta</taxon>
        <taxon>Embryophyta</taxon>
        <taxon>Tracheophyta</taxon>
        <taxon>Spermatophyta</taxon>
        <taxon>Magnoliopsida</taxon>
        <taxon>eudicotyledons</taxon>
        <taxon>Gunneridae</taxon>
        <taxon>Pentapetalae</taxon>
        <taxon>rosids</taxon>
        <taxon>fabids</taxon>
        <taxon>Fagales</taxon>
        <taxon>Myricaceae</taxon>
        <taxon>Morella</taxon>
    </lineage>
</organism>
<dbReference type="Gene3D" id="3.40.30.10">
    <property type="entry name" value="Glutaredoxin"/>
    <property type="match status" value="1"/>
</dbReference>
<dbReference type="Pfam" id="PF02798">
    <property type="entry name" value="GST_N"/>
    <property type="match status" value="1"/>
</dbReference>
<evidence type="ECO:0000256" key="2">
    <source>
        <dbReference type="ARBA" id="ARBA00047960"/>
    </source>
</evidence>
<comment type="catalytic activity">
    <reaction evidence="2 3">
        <text>RX + glutathione = an S-substituted glutathione + a halide anion + H(+)</text>
        <dbReference type="Rhea" id="RHEA:16437"/>
        <dbReference type="ChEBI" id="CHEBI:15378"/>
        <dbReference type="ChEBI" id="CHEBI:16042"/>
        <dbReference type="ChEBI" id="CHEBI:17792"/>
        <dbReference type="ChEBI" id="CHEBI:57925"/>
        <dbReference type="ChEBI" id="CHEBI:90779"/>
        <dbReference type="EC" id="2.5.1.18"/>
    </reaction>
</comment>
<dbReference type="PROSITE" id="PS50404">
    <property type="entry name" value="GST_NTER"/>
    <property type="match status" value="1"/>
</dbReference>
<evidence type="ECO:0000259" key="4">
    <source>
        <dbReference type="PROSITE" id="PS50404"/>
    </source>
</evidence>
<dbReference type="EMBL" id="RXIC02000479">
    <property type="protein sequence ID" value="KAB1199358.1"/>
    <property type="molecule type" value="Genomic_DNA"/>
</dbReference>
<keyword evidence="1 3" id="KW-0808">Transferase</keyword>
<dbReference type="OrthoDB" id="4951845at2759"/>